<sequence length="621" mass="68105">TGFFSTEVFCVFVESVREAVGRRVKLTLRQKVQLEVKGDKVENRVLALASHRAFLLTARVPSKVSDPFISTLLISIFVFLVLEHEHGSWSLRLGSAEEVDKVIAHIGSCLHRICPAGVPVKMMRKLNLKPADRLAALQAIWDEQASADLGPCGGFSHQYWCVCDYLRQPYREEVQWDVDTIYLTQDTKELNLQDFVHLDNKDLIPIITVLEYNQWFTKLSTKDYKLPTDVCDQILRVVARSSRLEELVLDNAGLKSDFAQKLAGALAHNPASTLQTLNLSNNSLEDKGVAALSAQFAKLPMGLKHVNLSRTSMSPKGVNSLCQALCANPIVASTLTHLDLSGNSLRGDDLPNLHSFLSHSNVLETLDLSNSDCCLEQVCSSLLRGSLKHLSVLNMSKTVFSHRKCKDIPPSFKQFFSSAQALTSVSLSGTKLPLEALKSLLLGLGCNPNLSDVSLDLSCCELRSGGSQILEGCIAEIPNITSLDISDNGLDMDLTTLLVWLAKNRSIRHLSLGKNFNNIKTKNVAQVLDNLVHMIQEEESPLTSLSLADSKLKADLSIVLNALGSNTSLTKLDISGNSMGDMGAKILAKALQINTKLRTLVWDRNNLSPQGLQDVAAALEK</sequence>
<dbReference type="SMART" id="SM00368">
    <property type="entry name" value="LRR_RI"/>
    <property type="match status" value="5"/>
</dbReference>
<dbReference type="InterPro" id="IPR041245">
    <property type="entry name" value="CARMIL_PH"/>
</dbReference>
<reference evidence="2" key="1">
    <citation type="submission" date="2025-08" db="UniProtKB">
        <authorList>
            <consortium name="Ensembl"/>
        </authorList>
    </citation>
    <scope>IDENTIFICATION</scope>
</reference>
<dbReference type="Proteomes" id="UP000264840">
    <property type="component" value="Unplaced"/>
</dbReference>
<dbReference type="InterPro" id="IPR001611">
    <property type="entry name" value="Leu-rich_rpt"/>
</dbReference>
<dbReference type="AlphaFoldDB" id="A0A3Q2V112"/>
<dbReference type="InterPro" id="IPR051279">
    <property type="entry name" value="PP1-Reg/Actin-Interact_Protein"/>
</dbReference>
<name>A0A3Q2V112_HAPBU</name>
<evidence type="ECO:0000313" key="3">
    <source>
        <dbReference type="Proteomes" id="UP000264840"/>
    </source>
</evidence>
<keyword evidence="3" id="KW-1185">Reference proteome</keyword>
<dbReference type="OMA" id="FDYGFFF"/>
<dbReference type="Gene3D" id="2.30.29.30">
    <property type="entry name" value="Pleckstrin-homology domain (PH domain)/Phosphotyrosine-binding domain (PTB)"/>
    <property type="match status" value="1"/>
</dbReference>
<dbReference type="Pfam" id="PF00560">
    <property type="entry name" value="LRR_1"/>
    <property type="match status" value="1"/>
</dbReference>
<dbReference type="STRING" id="8153.ENSHBUP00000004392"/>
<dbReference type="PANTHER" id="PTHR24112:SF39">
    <property type="entry name" value="F-ACTIN-UNCAPPING PROTEIN LRRC16A"/>
    <property type="match status" value="1"/>
</dbReference>
<dbReference type="Gene3D" id="3.80.10.10">
    <property type="entry name" value="Ribonuclease Inhibitor"/>
    <property type="match status" value="1"/>
</dbReference>
<dbReference type="GeneTree" id="ENSGT00940000155112"/>
<dbReference type="GO" id="GO:0005886">
    <property type="term" value="C:plasma membrane"/>
    <property type="evidence" value="ECO:0007669"/>
    <property type="project" value="TreeGrafter"/>
</dbReference>
<dbReference type="PANTHER" id="PTHR24112">
    <property type="entry name" value="LEUCINE-RICH REPEAT, ISOFORM F-RELATED"/>
    <property type="match status" value="1"/>
</dbReference>
<protein>
    <recommendedName>
        <fullName evidence="1">CARMIL pleckstrin homology domain-containing protein</fullName>
    </recommendedName>
</protein>
<dbReference type="Gene3D" id="6.10.140.1850">
    <property type="match status" value="1"/>
</dbReference>
<dbReference type="GO" id="GO:0030027">
    <property type="term" value="C:lamellipodium"/>
    <property type="evidence" value="ECO:0007669"/>
    <property type="project" value="TreeGrafter"/>
</dbReference>
<organism evidence="2 3">
    <name type="scientific">Haplochromis burtoni</name>
    <name type="common">Burton's mouthbrooder</name>
    <name type="synonym">Chromis burtoni</name>
    <dbReference type="NCBI Taxonomy" id="8153"/>
    <lineage>
        <taxon>Eukaryota</taxon>
        <taxon>Metazoa</taxon>
        <taxon>Chordata</taxon>
        <taxon>Craniata</taxon>
        <taxon>Vertebrata</taxon>
        <taxon>Euteleostomi</taxon>
        <taxon>Actinopterygii</taxon>
        <taxon>Neopterygii</taxon>
        <taxon>Teleostei</taxon>
        <taxon>Neoteleostei</taxon>
        <taxon>Acanthomorphata</taxon>
        <taxon>Ovalentaria</taxon>
        <taxon>Cichlomorphae</taxon>
        <taxon>Cichliformes</taxon>
        <taxon>Cichlidae</taxon>
        <taxon>African cichlids</taxon>
        <taxon>Pseudocrenilabrinae</taxon>
        <taxon>Haplochromini</taxon>
        <taxon>Haplochromis</taxon>
    </lineage>
</organism>
<dbReference type="Pfam" id="PF13516">
    <property type="entry name" value="LRR_6"/>
    <property type="match status" value="2"/>
</dbReference>
<dbReference type="GO" id="GO:0034315">
    <property type="term" value="P:regulation of Arp2/3 complex-mediated actin nucleation"/>
    <property type="evidence" value="ECO:0007669"/>
    <property type="project" value="TreeGrafter"/>
</dbReference>
<proteinExistence type="predicted"/>
<dbReference type="InterPro" id="IPR032675">
    <property type="entry name" value="LRR_dom_sf"/>
</dbReference>
<dbReference type="GO" id="GO:0016477">
    <property type="term" value="P:cell migration"/>
    <property type="evidence" value="ECO:0007669"/>
    <property type="project" value="TreeGrafter"/>
</dbReference>
<evidence type="ECO:0000313" key="2">
    <source>
        <dbReference type="Ensembl" id="ENSHBUP00000004392.1"/>
    </source>
</evidence>
<reference evidence="2" key="2">
    <citation type="submission" date="2025-09" db="UniProtKB">
        <authorList>
            <consortium name="Ensembl"/>
        </authorList>
    </citation>
    <scope>IDENTIFICATION</scope>
</reference>
<dbReference type="InterPro" id="IPR011993">
    <property type="entry name" value="PH-like_dom_sf"/>
</dbReference>
<feature type="domain" description="CARMIL pleckstrin homology" evidence="1">
    <location>
        <begin position="28"/>
        <end position="115"/>
    </location>
</feature>
<dbReference type="Ensembl" id="ENSHBUT00000008778.1">
    <property type="protein sequence ID" value="ENSHBUP00000004392.1"/>
    <property type="gene ID" value="ENSHBUG00000005731.1"/>
</dbReference>
<dbReference type="SUPFAM" id="SSF52047">
    <property type="entry name" value="RNI-like"/>
    <property type="match status" value="2"/>
</dbReference>
<dbReference type="Pfam" id="PF17888">
    <property type="entry name" value="Carm_PH"/>
    <property type="match status" value="1"/>
</dbReference>
<accession>A0A3Q2V112</accession>
<evidence type="ECO:0000259" key="1">
    <source>
        <dbReference type="Pfam" id="PF17888"/>
    </source>
</evidence>